<keyword evidence="10 12" id="KW-0233">DNA recombination</keyword>
<keyword evidence="2 12" id="KW-0963">Cytoplasm</keyword>
<keyword evidence="11 12" id="KW-0234">DNA repair</keyword>
<dbReference type="RefSeq" id="WP_380247347.1">
    <property type="nucleotide sequence ID" value="NZ_JBHUII010000001.1"/>
</dbReference>
<feature type="active site" evidence="12">
    <location>
        <position position="139"/>
    </location>
</feature>
<dbReference type="InterPro" id="IPR036397">
    <property type="entry name" value="RNaseH_sf"/>
</dbReference>
<feature type="binding site" evidence="12">
    <location>
        <position position="7"/>
    </location>
    <ligand>
        <name>Mg(2+)</name>
        <dbReference type="ChEBI" id="CHEBI:18420"/>
        <label>1</label>
    </ligand>
</feature>
<keyword evidence="8 12" id="KW-0460">Magnesium</keyword>
<evidence type="ECO:0000256" key="11">
    <source>
        <dbReference type="ARBA" id="ARBA00023204"/>
    </source>
</evidence>
<dbReference type="SUPFAM" id="SSF53098">
    <property type="entry name" value="Ribonuclease H-like"/>
    <property type="match status" value="1"/>
</dbReference>
<dbReference type="PANTHER" id="PTHR30194:SF3">
    <property type="entry name" value="CROSSOVER JUNCTION ENDODEOXYRIBONUCLEASE RUVC"/>
    <property type="match status" value="1"/>
</dbReference>
<evidence type="ECO:0000256" key="2">
    <source>
        <dbReference type="ARBA" id="ARBA00022490"/>
    </source>
</evidence>
<comment type="function">
    <text evidence="12">The RuvA-RuvB-RuvC complex processes Holliday junction (HJ) DNA during genetic recombination and DNA repair. Endonuclease that resolves HJ intermediates. Cleaves cruciform DNA by making single-stranded nicks across the HJ at symmetrical positions within the homologous arms, yielding a 5'-phosphate and a 3'-hydroxyl group; requires a central core of homology in the junction. The consensus cleavage sequence is 5'-(A/T)TT(C/G)-3'. Cleavage occurs on the 3'-side of the TT dinucleotide at the point of strand exchange. HJ branch migration catalyzed by RuvA-RuvB allows RuvC to scan DNA until it finds its consensus sequence, where it cleaves and resolves the cruciform DNA.</text>
</comment>
<comment type="catalytic activity">
    <reaction evidence="12">
        <text>Endonucleolytic cleavage at a junction such as a reciprocal single-stranded crossover between two homologous DNA duplexes (Holliday junction).</text>
        <dbReference type="EC" id="3.1.21.10"/>
    </reaction>
</comment>
<evidence type="ECO:0000256" key="3">
    <source>
        <dbReference type="ARBA" id="ARBA00022722"/>
    </source>
</evidence>
<protein>
    <recommendedName>
        <fullName evidence="12 13">Crossover junction endodeoxyribonuclease RuvC</fullName>
        <ecNumber evidence="12 13">3.1.21.10</ecNumber>
    </recommendedName>
    <alternativeName>
        <fullName evidence="12">Holliday junction nuclease RuvC</fullName>
    </alternativeName>
    <alternativeName>
        <fullName evidence="12">Holliday junction resolvase RuvC</fullName>
    </alternativeName>
</protein>
<evidence type="ECO:0000256" key="10">
    <source>
        <dbReference type="ARBA" id="ARBA00023172"/>
    </source>
</evidence>
<feature type="active site" evidence="12">
    <location>
        <position position="67"/>
    </location>
</feature>
<evidence type="ECO:0000256" key="8">
    <source>
        <dbReference type="ARBA" id="ARBA00022842"/>
    </source>
</evidence>
<keyword evidence="9 12" id="KW-0238">DNA-binding</keyword>
<evidence type="ECO:0000256" key="6">
    <source>
        <dbReference type="ARBA" id="ARBA00022763"/>
    </source>
</evidence>
<keyword evidence="15" id="KW-1185">Reference proteome</keyword>
<dbReference type="EC" id="3.1.21.10" evidence="12 13"/>
<dbReference type="PRINTS" id="PR00696">
    <property type="entry name" value="RSOLVASERUVC"/>
</dbReference>
<dbReference type="InterPro" id="IPR002176">
    <property type="entry name" value="X-over_junc_endoDNase_RuvC"/>
</dbReference>
<dbReference type="InterPro" id="IPR020563">
    <property type="entry name" value="X-over_junc_endoDNase_Mg_BS"/>
</dbReference>
<evidence type="ECO:0000256" key="5">
    <source>
        <dbReference type="ARBA" id="ARBA00022759"/>
    </source>
</evidence>
<keyword evidence="4 12" id="KW-0479">Metal-binding</keyword>
<dbReference type="PROSITE" id="PS01321">
    <property type="entry name" value="RUVC"/>
    <property type="match status" value="1"/>
</dbReference>
<evidence type="ECO:0000256" key="13">
    <source>
        <dbReference type="NCBIfam" id="TIGR00228"/>
    </source>
</evidence>
<reference evidence="15" key="1">
    <citation type="journal article" date="2019" name="Int. J. Syst. Evol. Microbiol.">
        <title>The Global Catalogue of Microorganisms (GCM) 10K type strain sequencing project: providing services to taxonomists for standard genome sequencing and annotation.</title>
        <authorList>
            <consortium name="The Broad Institute Genomics Platform"/>
            <consortium name="The Broad Institute Genome Sequencing Center for Infectious Disease"/>
            <person name="Wu L."/>
            <person name="Ma J."/>
        </authorList>
    </citation>
    <scope>NUCLEOTIDE SEQUENCE [LARGE SCALE GENOMIC DNA]</scope>
    <source>
        <strain evidence="15">CGMCC 4.7192</strain>
    </source>
</reference>
<feature type="binding site" evidence="12">
    <location>
        <position position="139"/>
    </location>
    <ligand>
        <name>Mg(2+)</name>
        <dbReference type="ChEBI" id="CHEBI:18420"/>
        <label>1</label>
    </ligand>
</feature>
<feature type="binding site" evidence="12">
    <location>
        <position position="67"/>
    </location>
    <ligand>
        <name>Mg(2+)</name>
        <dbReference type="ChEBI" id="CHEBI:18420"/>
        <label>2</label>
    </ligand>
</feature>
<comment type="subcellular location">
    <subcellularLocation>
        <location evidence="12">Cytoplasm</location>
    </subcellularLocation>
</comment>
<evidence type="ECO:0000313" key="14">
    <source>
        <dbReference type="EMBL" id="MFD2204109.1"/>
    </source>
</evidence>
<dbReference type="CDD" id="cd16962">
    <property type="entry name" value="RuvC"/>
    <property type="match status" value="1"/>
</dbReference>
<evidence type="ECO:0000256" key="12">
    <source>
        <dbReference type="HAMAP-Rule" id="MF_00034"/>
    </source>
</evidence>
<dbReference type="NCBIfam" id="TIGR00228">
    <property type="entry name" value="ruvC"/>
    <property type="match status" value="1"/>
</dbReference>
<keyword evidence="6 12" id="KW-0227">DNA damage</keyword>
<evidence type="ECO:0000256" key="4">
    <source>
        <dbReference type="ARBA" id="ARBA00022723"/>
    </source>
</evidence>
<sequence length="196" mass="20775">MRIIGIDPGLRFTGWGIIESEGNRLHHIANGVIKTLSTNELPKRLVEIHDGIQAVLSDYQPDEAAVEITLANKNPSSTLKLGMARGIALITPALVGLPVGEYLPMIVKKSVVGTGHATKEQVLMMVERLLPGCKATSTDAADALAIAICHAHNVSTGRKWAAGVEDPIVAALKKAGIADPRLAKKKPGRAGGKKFR</sequence>
<evidence type="ECO:0000313" key="15">
    <source>
        <dbReference type="Proteomes" id="UP001597294"/>
    </source>
</evidence>
<comment type="similarity">
    <text evidence="1 12">Belongs to the RuvC family.</text>
</comment>
<evidence type="ECO:0000256" key="1">
    <source>
        <dbReference type="ARBA" id="ARBA00009518"/>
    </source>
</evidence>
<keyword evidence="7 12" id="KW-0378">Hydrolase</keyword>
<dbReference type="PANTHER" id="PTHR30194">
    <property type="entry name" value="CROSSOVER JUNCTION ENDODEOXYRIBONUCLEASE RUVC"/>
    <property type="match status" value="1"/>
</dbReference>
<comment type="caution">
    <text evidence="14">The sequence shown here is derived from an EMBL/GenBank/DDBJ whole genome shotgun (WGS) entry which is preliminary data.</text>
</comment>
<organism evidence="14 15">
    <name type="scientific">Kiloniella antarctica</name>
    <dbReference type="NCBI Taxonomy" id="1550907"/>
    <lineage>
        <taxon>Bacteria</taxon>
        <taxon>Pseudomonadati</taxon>
        <taxon>Pseudomonadota</taxon>
        <taxon>Alphaproteobacteria</taxon>
        <taxon>Rhodospirillales</taxon>
        <taxon>Kiloniellaceae</taxon>
        <taxon>Kiloniella</taxon>
    </lineage>
</organism>
<evidence type="ECO:0000256" key="7">
    <source>
        <dbReference type="ARBA" id="ARBA00022801"/>
    </source>
</evidence>
<comment type="subunit">
    <text evidence="12">Homodimer which binds Holliday junction (HJ) DNA. The HJ becomes 2-fold symmetrical on binding to RuvC with unstacked arms; it has a different conformation from HJ DNA in complex with RuvA. In the full resolvosome a probable DNA-RuvA(4)-RuvB(12)-RuvC(2) complex forms which resolves the HJ.</text>
</comment>
<name>A0ABW5BF02_9PROT</name>
<gene>
    <name evidence="12 14" type="primary">ruvC</name>
    <name evidence="14" type="ORF">ACFSKO_00705</name>
</gene>
<accession>A0ABW5BF02</accession>
<keyword evidence="3 12" id="KW-0540">Nuclease</keyword>
<dbReference type="Pfam" id="PF02075">
    <property type="entry name" value="RuvC"/>
    <property type="match status" value="1"/>
</dbReference>
<evidence type="ECO:0000256" key="9">
    <source>
        <dbReference type="ARBA" id="ARBA00023125"/>
    </source>
</evidence>
<dbReference type="Proteomes" id="UP001597294">
    <property type="component" value="Unassembled WGS sequence"/>
</dbReference>
<proteinExistence type="inferred from homology"/>
<dbReference type="Gene3D" id="3.30.420.10">
    <property type="entry name" value="Ribonuclease H-like superfamily/Ribonuclease H"/>
    <property type="match status" value="1"/>
</dbReference>
<keyword evidence="5 12" id="KW-0255">Endonuclease</keyword>
<feature type="active site" evidence="12">
    <location>
        <position position="7"/>
    </location>
</feature>
<dbReference type="InterPro" id="IPR012337">
    <property type="entry name" value="RNaseH-like_sf"/>
</dbReference>
<comment type="cofactor">
    <cofactor evidence="12">
        <name>Mg(2+)</name>
        <dbReference type="ChEBI" id="CHEBI:18420"/>
    </cofactor>
    <text evidence="12">Binds 2 Mg(2+) ion per subunit.</text>
</comment>
<dbReference type="HAMAP" id="MF_00034">
    <property type="entry name" value="RuvC"/>
    <property type="match status" value="1"/>
</dbReference>
<dbReference type="EMBL" id="JBHUII010000001">
    <property type="protein sequence ID" value="MFD2204109.1"/>
    <property type="molecule type" value="Genomic_DNA"/>
</dbReference>